<dbReference type="Proteomes" id="UP000654075">
    <property type="component" value="Unassembled WGS sequence"/>
</dbReference>
<evidence type="ECO:0000313" key="2">
    <source>
        <dbReference type="EMBL" id="CAE8625139.1"/>
    </source>
</evidence>
<dbReference type="EMBL" id="CAJNNV010028589">
    <property type="protein sequence ID" value="CAE8625139.1"/>
    <property type="molecule type" value="Genomic_DNA"/>
</dbReference>
<feature type="non-terminal residue" evidence="2">
    <location>
        <position position="246"/>
    </location>
</feature>
<name>A0A813GFZ5_POLGL</name>
<dbReference type="AlphaFoldDB" id="A0A813GFZ5"/>
<sequence length="246" mass="25840">MGCVQGQAWCFCDGPALLRDRVLVKISRWHSVLITGGGDTHPFRTGETAPTAVGPDAATSSSSKPLAACYDEALGGGASLAGLYCYLNLCEAILALRPASRAVAEAARACPRFLNGPLSVEPQDVEDLMVFLRSSSQVCRTDCRNAIARAGPQREAVAKIGLLLRAAAAVMARRLPSATPIGRRLCAATGSPLQRLALPFGLPNTTLRAWASEGLLAGLEELHLLGRGGPSDAGLTYIARYCPNLQ</sequence>
<accession>A0A813GFZ5</accession>
<feature type="region of interest" description="Disordered" evidence="1">
    <location>
        <begin position="41"/>
        <end position="62"/>
    </location>
</feature>
<protein>
    <submittedName>
        <fullName evidence="2">Uncharacterized protein</fullName>
    </submittedName>
</protein>
<proteinExistence type="predicted"/>
<evidence type="ECO:0000256" key="1">
    <source>
        <dbReference type="SAM" id="MobiDB-lite"/>
    </source>
</evidence>
<gene>
    <name evidence="2" type="ORF">PGLA1383_LOCUS42171</name>
</gene>
<reference evidence="2" key="1">
    <citation type="submission" date="2021-02" db="EMBL/GenBank/DDBJ databases">
        <authorList>
            <person name="Dougan E. K."/>
            <person name="Rhodes N."/>
            <person name="Thang M."/>
            <person name="Chan C."/>
        </authorList>
    </citation>
    <scope>NUCLEOTIDE SEQUENCE</scope>
</reference>
<keyword evidence="3" id="KW-1185">Reference proteome</keyword>
<organism evidence="2 3">
    <name type="scientific">Polarella glacialis</name>
    <name type="common">Dinoflagellate</name>
    <dbReference type="NCBI Taxonomy" id="89957"/>
    <lineage>
        <taxon>Eukaryota</taxon>
        <taxon>Sar</taxon>
        <taxon>Alveolata</taxon>
        <taxon>Dinophyceae</taxon>
        <taxon>Suessiales</taxon>
        <taxon>Suessiaceae</taxon>
        <taxon>Polarella</taxon>
    </lineage>
</organism>
<comment type="caution">
    <text evidence="2">The sequence shown here is derived from an EMBL/GenBank/DDBJ whole genome shotgun (WGS) entry which is preliminary data.</text>
</comment>
<evidence type="ECO:0000313" key="3">
    <source>
        <dbReference type="Proteomes" id="UP000654075"/>
    </source>
</evidence>